<feature type="domain" description="AB hydrolase-1" evidence="1">
    <location>
        <begin position="21"/>
        <end position="253"/>
    </location>
</feature>
<dbReference type="EMBL" id="JALJRB010000008">
    <property type="protein sequence ID" value="MCJ8500824.1"/>
    <property type="molecule type" value="Genomic_DNA"/>
</dbReference>
<dbReference type="GO" id="GO:0004806">
    <property type="term" value="F:triacylglycerol lipase activity"/>
    <property type="evidence" value="ECO:0007669"/>
    <property type="project" value="TreeGrafter"/>
</dbReference>
<evidence type="ECO:0000259" key="1">
    <source>
        <dbReference type="Pfam" id="PF00561"/>
    </source>
</evidence>
<dbReference type="PRINTS" id="PR00111">
    <property type="entry name" value="ABHYDROLASE"/>
</dbReference>
<keyword evidence="3" id="KW-1185">Reference proteome</keyword>
<reference evidence="2" key="1">
    <citation type="submission" date="2022-04" db="EMBL/GenBank/DDBJ databases">
        <title>Desulfatitalea alkaliphila sp. nov., a novel anaerobic sulfate-reducing bacterium isolated from terrestrial mud volcano, Taman Peninsula, Russia.</title>
        <authorList>
            <person name="Khomyakova M.A."/>
            <person name="Merkel A.Y."/>
            <person name="Slobodkin A.I."/>
        </authorList>
    </citation>
    <scope>NUCLEOTIDE SEQUENCE</scope>
    <source>
        <strain evidence="2">M08but</strain>
    </source>
</reference>
<dbReference type="Pfam" id="PF00561">
    <property type="entry name" value="Abhydrolase_1"/>
    <property type="match status" value="1"/>
</dbReference>
<dbReference type="GO" id="GO:0046503">
    <property type="term" value="P:glycerolipid catabolic process"/>
    <property type="evidence" value="ECO:0007669"/>
    <property type="project" value="TreeGrafter"/>
</dbReference>
<name>A0AA41R1L8_9BACT</name>
<dbReference type="Gene3D" id="3.40.50.1820">
    <property type="entry name" value="alpha/beta hydrolase"/>
    <property type="match status" value="1"/>
</dbReference>
<dbReference type="InterPro" id="IPR050471">
    <property type="entry name" value="AB_hydrolase"/>
</dbReference>
<evidence type="ECO:0000313" key="2">
    <source>
        <dbReference type="EMBL" id="MCJ8500824.1"/>
    </source>
</evidence>
<dbReference type="AlphaFoldDB" id="A0AA41R1L8"/>
<proteinExistence type="predicted"/>
<gene>
    <name evidence="2" type="ORF">MRX98_09600</name>
</gene>
<comment type="caution">
    <text evidence="2">The sequence shown here is derived from an EMBL/GenBank/DDBJ whole genome shotgun (WGS) entry which is preliminary data.</text>
</comment>
<dbReference type="SUPFAM" id="SSF53474">
    <property type="entry name" value="alpha/beta-Hydrolases"/>
    <property type="match status" value="1"/>
</dbReference>
<keyword evidence="2" id="KW-0378">Hydrolase</keyword>
<accession>A0AA41R1L8</accession>
<dbReference type="InterPro" id="IPR029058">
    <property type="entry name" value="AB_hydrolase_fold"/>
</dbReference>
<dbReference type="InterPro" id="IPR000073">
    <property type="entry name" value="AB_hydrolase_1"/>
</dbReference>
<organism evidence="2 3">
    <name type="scientific">Desulfatitalea alkaliphila</name>
    <dbReference type="NCBI Taxonomy" id="2929485"/>
    <lineage>
        <taxon>Bacteria</taxon>
        <taxon>Pseudomonadati</taxon>
        <taxon>Thermodesulfobacteriota</taxon>
        <taxon>Desulfobacteria</taxon>
        <taxon>Desulfobacterales</taxon>
        <taxon>Desulfosarcinaceae</taxon>
        <taxon>Desulfatitalea</taxon>
    </lineage>
</organism>
<dbReference type="PANTHER" id="PTHR43433:SF5">
    <property type="entry name" value="AB HYDROLASE-1 DOMAIN-CONTAINING PROTEIN"/>
    <property type="match status" value="1"/>
</dbReference>
<dbReference type="PANTHER" id="PTHR43433">
    <property type="entry name" value="HYDROLASE, ALPHA/BETA FOLD FAMILY PROTEIN"/>
    <property type="match status" value="1"/>
</dbReference>
<dbReference type="Proteomes" id="UP001165427">
    <property type="component" value="Unassembled WGS sequence"/>
</dbReference>
<protein>
    <submittedName>
        <fullName evidence="2">Alpha/beta hydrolase</fullName>
    </submittedName>
</protein>
<evidence type="ECO:0000313" key="3">
    <source>
        <dbReference type="Proteomes" id="UP001165427"/>
    </source>
</evidence>
<dbReference type="RefSeq" id="WP_246906403.1">
    <property type="nucleotide sequence ID" value="NZ_JALJRB010000008.1"/>
</dbReference>
<sequence length="270" mass="29043">MPLHTIDDHAVYYASTGSGHPLLLIAGLGSNRSFWWKQIPALSARHQVITLDNRGIGDSPPVAEPFTVADMADDAAALIRALGLGPTHIVGVSMGGFISVTLALRHPELVDKLVLCATSAGGAAHVPPPPEMLDLLVQPDFPDIAARTRAVYGAIAAPGYMAAHPEDMDFLIRDAEEKPPTMETYFHQLGAVHNYTSQAGADKDLDRITAPTLVIHGDIDPLVDYENGRFLATHIKDARFETYTGVGHLVPIEASDRFNADVLDFLQPEG</sequence>